<dbReference type="PANTHER" id="PTHR12227:SF0">
    <property type="entry name" value="GLYCERATE KINASE"/>
    <property type="match status" value="1"/>
</dbReference>
<sequence>MSQQNNHRPPKTGPVAPTPTSSRPGASPPDTPSPDAPSPVAPSNANPVARIRNSTMMSPRGSSSSMSSDYLEQEADELPNINISEEPTSKKPRKSILKKFDDGVEYDVPGVPSSSSRRLHYVDVPNGANVLSDSTNKRKMEVIVESCVQSFCPKGATGQAVAELAAFPTLTRDVVIVSIGKYAMEMAEGAIENLGMFNILKTFVFAGPNAKKTRERCQFFNAPKNFEASCFAKNYVNPTDRVIEELQKYDEQYHEECDNTDEIIKMYPKFIFLVSQGGEDYFFSPREPVVKGEDRLLLEEKVKIVSKFKDHCATKEQLAVVRKILSRVKAGGIINYIKNGYCHGFYMPESLDDEMADISGGPTIFPEYAEEEGAVKKIMENLGMEESEFDEFQWSQLETPNDYYNRPGLYRNQNKMIVTVPLLFDSISEKLLHYDTSFPFGYKRGTTKNIGRLLTEVLCSKHLEDTELARNATSPLPTKFPMALICGGEVGPMDAKIEGEDFKSTTPIQELMLDCLMAFEKKEPAYEFTFTCASTTGDDGTSSLSGLVISNKEVKEMKYLKKKGREIYYSDPNEFWCLFSKSENQLGFKGAVDMGTIFIVTLEKSFEKERKRFKEMNKMTEREKIEAEEKRKLDEMVAEARRKTLLASEKHRKEREWERKREIKK</sequence>
<keyword evidence="1" id="KW-0175">Coiled coil</keyword>
<dbReference type="AlphaFoldDB" id="A0A6A5FSU1"/>
<feature type="region of interest" description="Disordered" evidence="2">
    <location>
        <begin position="1"/>
        <end position="72"/>
    </location>
</feature>
<proteinExistence type="predicted"/>
<dbReference type="EMBL" id="WUAV01000006">
    <property type="protein sequence ID" value="KAF1745634.1"/>
    <property type="molecule type" value="Genomic_DNA"/>
</dbReference>
<dbReference type="SUPFAM" id="SSF82544">
    <property type="entry name" value="GckA/TtuD-like"/>
    <property type="match status" value="1"/>
</dbReference>
<feature type="domain" description="MOFRL-associated" evidence="3">
    <location>
        <begin position="141"/>
        <end position="385"/>
    </location>
</feature>
<dbReference type="PANTHER" id="PTHR12227">
    <property type="entry name" value="GLYCERATE KINASE"/>
    <property type="match status" value="1"/>
</dbReference>
<dbReference type="InterPro" id="IPR038614">
    <property type="entry name" value="GK_N_sf"/>
</dbReference>
<dbReference type="Gene3D" id="3.40.50.10180">
    <property type="entry name" value="Glycerate kinase, MOFRL-like N-terminal domain"/>
    <property type="match status" value="1"/>
</dbReference>
<dbReference type="RefSeq" id="XP_053578210.1">
    <property type="nucleotide sequence ID" value="XM_053734644.1"/>
</dbReference>
<protein>
    <recommendedName>
        <fullName evidence="3">MOFRL-associated domain-containing protein</fullName>
    </recommendedName>
</protein>
<dbReference type="CTD" id="9798523"/>
<dbReference type="GO" id="GO:0005737">
    <property type="term" value="C:cytoplasm"/>
    <property type="evidence" value="ECO:0007669"/>
    <property type="project" value="TreeGrafter"/>
</dbReference>
<dbReference type="GeneID" id="9798523"/>
<feature type="compositionally biased region" description="Pro residues" evidence="2">
    <location>
        <begin position="26"/>
        <end position="40"/>
    </location>
</feature>
<evidence type="ECO:0000313" key="5">
    <source>
        <dbReference type="Proteomes" id="UP000483820"/>
    </source>
</evidence>
<evidence type="ECO:0000313" key="4">
    <source>
        <dbReference type="EMBL" id="KAF1745634.1"/>
    </source>
</evidence>
<dbReference type="InterPro" id="IPR025286">
    <property type="entry name" value="MOFRL_assoc_dom"/>
</dbReference>
<feature type="compositionally biased region" description="Low complexity" evidence="2">
    <location>
        <begin position="41"/>
        <end position="68"/>
    </location>
</feature>
<gene>
    <name evidence="4" type="ORF">GCK72_022081</name>
</gene>
<accession>A0A6A5FSU1</accession>
<dbReference type="InterPro" id="IPR039760">
    <property type="entry name" value="MOFRL_protein"/>
</dbReference>
<dbReference type="Pfam" id="PF13660">
    <property type="entry name" value="DUF4147"/>
    <property type="match status" value="1"/>
</dbReference>
<dbReference type="Proteomes" id="UP000483820">
    <property type="component" value="Chromosome X"/>
</dbReference>
<evidence type="ECO:0000259" key="3">
    <source>
        <dbReference type="Pfam" id="PF13660"/>
    </source>
</evidence>
<feature type="coiled-coil region" evidence="1">
    <location>
        <begin position="603"/>
        <end position="630"/>
    </location>
</feature>
<evidence type="ECO:0000256" key="1">
    <source>
        <dbReference type="SAM" id="Coils"/>
    </source>
</evidence>
<dbReference type="KEGG" id="crq:GCK72_022081"/>
<organism evidence="4 5">
    <name type="scientific">Caenorhabditis remanei</name>
    <name type="common">Caenorhabditis vulgaris</name>
    <dbReference type="NCBI Taxonomy" id="31234"/>
    <lineage>
        <taxon>Eukaryota</taxon>
        <taxon>Metazoa</taxon>
        <taxon>Ecdysozoa</taxon>
        <taxon>Nematoda</taxon>
        <taxon>Chromadorea</taxon>
        <taxon>Rhabditida</taxon>
        <taxon>Rhabditina</taxon>
        <taxon>Rhabditomorpha</taxon>
        <taxon>Rhabditoidea</taxon>
        <taxon>Rhabditidae</taxon>
        <taxon>Peloderinae</taxon>
        <taxon>Caenorhabditis</taxon>
    </lineage>
</organism>
<reference evidence="4 5" key="1">
    <citation type="submission" date="2019-12" db="EMBL/GenBank/DDBJ databases">
        <title>Chromosome-level assembly of the Caenorhabditis remanei genome.</title>
        <authorList>
            <person name="Teterina A.A."/>
            <person name="Willis J.H."/>
            <person name="Phillips P.C."/>
        </authorList>
    </citation>
    <scope>NUCLEOTIDE SEQUENCE [LARGE SCALE GENOMIC DNA]</scope>
    <source>
        <strain evidence="4 5">PX506</strain>
        <tissue evidence="4">Whole organism</tissue>
    </source>
</reference>
<evidence type="ECO:0000256" key="2">
    <source>
        <dbReference type="SAM" id="MobiDB-lite"/>
    </source>
</evidence>
<name>A0A6A5FSU1_CAERE</name>
<comment type="caution">
    <text evidence="4">The sequence shown here is derived from an EMBL/GenBank/DDBJ whole genome shotgun (WGS) entry which is preliminary data.</text>
</comment>
<dbReference type="GO" id="GO:0008887">
    <property type="term" value="F:glycerate kinase activity"/>
    <property type="evidence" value="ECO:0007669"/>
    <property type="project" value="InterPro"/>
</dbReference>